<gene>
    <name evidence="2" type="ORF">CEUSTIGMA_g3387.t1</name>
</gene>
<protein>
    <recommendedName>
        <fullName evidence="1">Phosphoribulokinase/uridine kinase domain-containing protein</fullName>
    </recommendedName>
</protein>
<reference evidence="2 3" key="1">
    <citation type="submission" date="2017-08" db="EMBL/GenBank/DDBJ databases">
        <title>Acidophilic green algal genome provides insights into adaptation to an acidic environment.</title>
        <authorList>
            <person name="Hirooka S."/>
            <person name="Hirose Y."/>
            <person name="Kanesaki Y."/>
            <person name="Higuchi S."/>
            <person name="Fujiwara T."/>
            <person name="Onuma R."/>
            <person name="Era A."/>
            <person name="Ohbayashi R."/>
            <person name="Uzuka A."/>
            <person name="Nozaki H."/>
            <person name="Yoshikawa H."/>
            <person name="Miyagishima S.Y."/>
        </authorList>
    </citation>
    <scope>NUCLEOTIDE SEQUENCE [LARGE SCALE GENOMIC DNA]</scope>
    <source>
        <strain evidence="2 3">NIES-2499</strain>
    </source>
</reference>
<dbReference type="Pfam" id="PF00485">
    <property type="entry name" value="PRK"/>
    <property type="match status" value="1"/>
</dbReference>
<evidence type="ECO:0000313" key="3">
    <source>
        <dbReference type="Proteomes" id="UP000232323"/>
    </source>
</evidence>
<evidence type="ECO:0000313" key="2">
    <source>
        <dbReference type="EMBL" id="GAX75944.1"/>
    </source>
</evidence>
<dbReference type="GO" id="GO:0005524">
    <property type="term" value="F:ATP binding"/>
    <property type="evidence" value="ECO:0007669"/>
    <property type="project" value="InterPro"/>
</dbReference>
<dbReference type="SUPFAM" id="SSF52540">
    <property type="entry name" value="P-loop containing nucleoside triphosphate hydrolases"/>
    <property type="match status" value="1"/>
</dbReference>
<comment type="caution">
    <text evidence="2">The sequence shown here is derived from an EMBL/GenBank/DDBJ whole genome shotgun (WGS) entry which is preliminary data.</text>
</comment>
<sequence length="307" mass="34253">MITLEKRLIRIIYLEMHSSFHLGHVQICAPLKCHIRQTGKSRVSKRHHRSTPCSSQTLLEGSDYDSIIEQLAVRALQLSTSSKTENQKLLIGIAGVPGSGKSTLASLTAQRINELAAATSGGISSVQGDDTIAVQLPMDGFHYYLEQLDAMPDPQEARARRGAHWTFDASAFIKCVSLVRESGEASCPSFDHAQGDPVEDAIHIRQHHRIVLIEGNYLLLDIPPWSELRKVLDDIWFVDIPVDVAMERVYQRQTSIGLSHEVSKARIASNDRPNAELIEFSKRHARVLIPSSIPFRDNRTAYSGTVW</sequence>
<dbReference type="GO" id="GO:0016301">
    <property type="term" value="F:kinase activity"/>
    <property type="evidence" value="ECO:0007669"/>
    <property type="project" value="InterPro"/>
</dbReference>
<keyword evidence="3" id="KW-1185">Reference proteome</keyword>
<dbReference type="PANTHER" id="PTHR10285">
    <property type="entry name" value="URIDINE KINASE"/>
    <property type="match status" value="1"/>
</dbReference>
<dbReference type="InterPro" id="IPR006083">
    <property type="entry name" value="PRK/URK"/>
</dbReference>
<dbReference type="Gene3D" id="3.40.50.300">
    <property type="entry name" value="P-loop containing nucleotide triphosphate hydrolases"/>
    <property type="match status" value="3"/>
</dbReference>
<dbReference type="Proteomes" id="UP000232323">
    <property type="component" value="Unassembled WGS sequence"/>
</dbReference>
<proteinExistence type="predicted"/>
<organism evidence="2 3">
    <name type="scientific">Chlamydomonas eustigma</name>
    <dbReference type="NCBI Taxonomy" id="1157962"/>
    <lineage>
        <taxon>Eukaryota</taxon>
        <taxon>Viridiplantae</taxon>
        <taxon>Chlorophyta</taxon>
        <taxon>core chlorophytes</taxon>
        <taxon>Chlorophyceae</taxon>
        <taxon>CS clade</taxon>
        <taxon>Chlamydomonadales</taxon>
        <taxon>Chlamydomonadaceae</taxon>
        <taxon>Chlamydomonas</taxon>
    </lineage>
</organism>
<dbReference type="OrthoDB" id="6362633at2759"/>
<feature type="domain" description="Phosphoribulokinase/uridine kinase" evidence="1">
    <location>
        <begin position="90"/>
        <end position="268"/>
    </location>
</feature>
<dbReference type="AlphaFoldDB" id="A0A250WYM0"/>
<evidence type="ECO:0000259" key="1">
    <source>
        <dbReference type="Pfam" id="PF00485"/>
    </source>
</evidence>
<dbReference type="STRING" id="1157962.A0A250WYM0"/>
<name>A0A250WYM0_9CHLO</name>
<dbReference type="InterPro" id="IPR027417">
    <property type="entry name" value="P-loop_NTPase"/>
</dbReference>
<accession>A0A250WYM0</accession>
<dbReference type="EMBL" id="BEGY01000014">
    <property type="protein sequence ID" value="GAX75944.1"/>
    <property type="molecule type" value="Genomic_DNA"/>
</dbReference>